<dbReference type="KEGG" id="acs:103280722"/>
<keyword evidence="2" id="KW-0963">Cytoplasm</keyword>
<keyword evidence="4" id="KW-0677">Repeat</keyword>
<dbReference type="Proteomes" id="UP000001646">
    <property type="component" value="Unplaced"/>
</dbReference>
<evidence type="ECO:0000313" key="6">
    <source>
        <dbReference type="Ensembl" id="ENSACAP00000021472.2"/>
    </source>
</evidence>
<feature type="region of interest" description="Disordered" evidence="5">
    <location>
        <begin position="843"/>
        <end position="895"/>
    </location>
</feature>
<feature type="region of interest" description="Disordered" evidence="5">
    <location>
        <begin position="654"/>
        <end position="826"/>
    </location>
</feature>
<feature type="region of interest" description="Disordered" evidence="5">
    <location>
        <begin position="1057"/>
        <end position="1214"/>
    </location>
</feature>
<dbReference type="SUPFAM" id="SSF52047">
    <property type="entry name" value="RNI-like"/>
    <property type="match status" value="1"/>
</dbReference>
<evidence type="ECO:0000256" key="3">
    <source>
        <dbReference type="ARBA" id="ARBA00022614"/>
    </source>
</evidence>
<feature type="compositionally biased region" description="Basic and acidic residues" evidence="5">
    <location>
        <begin position="1070"/>
        <end position="1117"/>
    </location>
</feature>
<evidence type="ECO:0008006" key="8">
    <source>
        <dbReference type="Google" id="ProtNLM"/>
    </source>
</evidence>
<evidence type="ECO:0000313" key="7">
    <source>
        <dbReference type="Proteomes" id="UP000001646"/>
    </source>
</evidence>
<feature type="region of interest" description="Disordered" evidence="5">
    <location>
        <begin position="326"/>
        <end position="354"/>
    </location>
</feature>
<dbReference type="SMART" id="SM00369">
    <property type="entry name" value="LRR_TYP"/>
    <property type="match status" value="5"/>
</dbReference>
<reference evidence="6" key="3">
    <citation type="submission" date="2025-09" db="UniProtKB">
        <authorList>
            <consortium name="Ensembl"/>
        </authorList>
    </citation>
    <scope>IDENTIFICATION</scope>
</reference>
<dbReference type="InterPro" id="IPR032675">
    <property type="entry name" value="LRR_dom_sf"/>
</dbReference>
<evidence type="ECO:0000256" key="4">
    <source>
        <dbReference type="ARBA" id="ARBA00022737"/>
    </source>
</evidence>
<evidence type="ECO:0000256" key="5">
    <source>
        <dbReference type="SAM" id="MobiDB-lite"/>
    </source>
</evidence>
<keyword evidence="3" id="KW-0433">Leucine-rich repeat</keyword>
<dbReference type="InParanoid" id="H9GVP0"/>
<dbReference type="GeneID" id="103280722"/>
<reference evidence="6" key="2">
    <citation type="submission" date="2025-08" db="UniProtKB">
        <authorList>
            <consortium name="Ensembl"/>
        </authorList>
    </citation>
    <scope>IDENTIFICATION</scope>
</reference>
<dbReference type="Gene3D" id="3.80.10.10">
    <property type="entry name" value="Ribonuclease Inhibitor"/>
    <property type="match status" value="2"/>
</dbReference>
<dbReference type="PROSITE" id="PS51450">
    <property type="entry name" value="LRR"/>
    <property type="match status" value="1"/>
</dbReference>
<feature type="compositionally biased region" description="Low complexity" evidence="5">
    <location>
        <begin position="605"/>
        <end position="615"/>
    </location>
</feature>
<accession>H9GVP0</accession>
<dbReference type="STRING" id="28377.ENSACAP00000021472"/>
<comment type="subcellular location">
    <subcellularLocation>
        <location evidence="1">Cytoplasm</location>
    </subcellularLocation>
</comment>
<feature type="region of interest" description="Disordered" evidence="5">
    <location>
        <begin position="281"/>
        <end position="313"/>
    </location>
</feature>
<keyword evidence="7" id="KW-1185">Reference proteome</keyword>
<feature type="compositionally biased region" description="Acidic residues" evidence="5">
    <location>
        <begin position="1202"/>
        <end position="1214"/>
    </location>
</feature>
<sequence length="1214" mass="135229">MATKAVYKLDDGDPFPTNCFPARNLLRPRYEEGVGHWQVARRTAEQTKIKLLFGTRSTQIKWQEEEVLRGNLQHLNEKTLDRTQLMQLHHVKSPTDLCSVDVSNRNFSSAKEEDFEQFTSVAYINATENLLTLDVFRTFPELRELELSLNGLRNLKVNAGDFPHLEVLDLSYNNLSPEDVQALGVLSHLKVLHLTANGLSALPLDLAVPESSEESPRFPALEVLLLDDNHLSHPNVFVSLANLQNLKQLNLDRNGIREVPYLQQVEKARFSIHPLSAKSGIKEGLRSRKKAGKQLHQDQPSKRNKTPDYIILQNSKDPERTEVIFPSWTPESPTQEPSPSPPPSPQPDPKTSCVDEDAEFTLPLPELRFLSLADNEVEHEEDLLAVALFPSLAELTFHGNPFTTSRSGEPPLLTSFLQNKLGIKLVRKKISKLEKPRIFIPIKANRKVKSQLPKVKKRPLMIDAPLETTFWQLWTGADLDPQRSQPGMPPPLPSIKSIGSEPNRPILLMLNPEDRSAPYSLSSSFSADDFSGFHSLTEQLQFGTALDEVSSLDNLLFSNVSTARPQSPLPHSSVEEQHQRELEARIHRFLKEQNLRDFPGPPTPIRRTPPALARPDQSPEIVPPVTSEAEHLPPVPLLQISLPEETLSELVPPMETSTVEEEVPKSSSVSGKENLSEDIPPEDNQLESIPPASSSPLGLDQLESFSPSGSLAGDLPEAPSPDASHLGDHLAEVSPSQSSALSGQDLLDFPEPVPPSDSLIGEEDIMGSLPSSVEHDLPEEQTKPKQESGAEMSLASGSEGEDLQPREMPRLQKISPKSLSPSRSSSRELYELFAQAHLAAIPSGNDDEFSSEMCSPGEESPAEGKSGSFFMTQLDEVPTIEKKSPKERKKRKSLKVPEKYRGYEELLGGDPGPDFVEPLGIQHNVQALEKVLRYPLVYRDGKARLDSFQKPYVPTEKTKLRSVPQKPQKPRAEQLEEILLEMRKPKNIVHVPLVCILEHRKENWLEYRKALELLKEFREDYQAAVATCNKKKAKPVSKKSVVAAETDQGQALRSLLEVKGSSRPQAPEPPPKDEELTPKDEELTPKDEEPTPKAEDPTPKAEDPTPKEEEPTPKEEEPTPIDEDPTLKEEDPTPKDEDPTPKDEEPTPKDGEPTPKDGEPTPKDEEPTPKDEEPTPKDGEPTPKDGEPTPKDEEPTPKDEEPTVDTEEPPVLEN</sequence>
<name>H9GVP0_ANOCA</name>
<evidence type="ECO:0000256" key="2">
    <source>
        <dbReference type="ARBA" id="ARBA00022490"/>
    </source>
</evidence>
<dbReference type="GeneTree" id="ENSGT00390000016048"/>
<dbReference type="PANTHER" id="PTHR22710:SF2">
    <property type="entry name" value="X-RAY RADIATION RESISTANCE-ASSOCIATED PROTEIN 1"/>
    <property type="match status" value="1"/>
</dbReference>
<organism evidence="6 7">
    <name type="scientific">Anolis carolinensis</name>
    <name type="common">Green anole</name>
    <name type="synonym">American chameleon</name>
    <dbReference type="NCBI Taxonomy" id="28377"/>
    <lineage>
        <taxon>Eukaryota</taxon>
        <taxon>Metazoa</taxon>
        <taxon>Chordata</taxon>
        <taxon>Craniata</taxon>
        <taxon>Vertebrata</taxon>
        <taxon>Euteleostomi</taxon>
        <taxon>Lepidosauria</taxon>
        <taxon>Squamata</taxon>
        <taxon>Bifurcata</taxon>
        <taxon>Unidentata</taxon>
        <taxon>Episquamata</taxon>
        <taxon>Toxicofera</taxon>
        <taxon>Iguania</taxon>
        <taxon>Dactyloidae</taxon>
        <taxon>Anolis</taxon>
    </lineage>
</organism>
<feature type="compositionally biased region" description="Basic and acidic residues" evidence="5">
    <location>
        <begin position="773"/>
        <end position="788"/>
    </location>
</feature>
<gene>
    <name evidence="6" type="primary">xrra1</name>
</gene>
<proteinExistence type="predicted"/>
<dbReference type="Bgee" id="ENSACAG00000027725">
    <property type="expression patterns" value="Expressed in ovary and 4 other cell types or tissues"/>
</dbReference>
<feature type="region of interest" description="Disordered" evidence="5">
    <location>
        <begin position="594"/>
        <end position="632"/>
    </location>
</feature>
<dbReference type="CTD" id="143570"/>
<dbReference type="GO" id="GO:0005634">
    <property type="term" value="C:nucleus"/>
    <property type="evidence" value="ECO:0000318"/>
    <property type="project" value="GO_Central"/>
</dbReference>
<dbReference type="AlphaFoldDB" id="H9GVP0"/>
<dbReference type="PANTHER" id="PTHR22710">
    <property type="entry name" value="X-RAY RADIATION RESISTANCE ASSOCIATED PROTEIN 1 XRRA1"/>
    <property type="match status" value="1"/>
</dbReference>
<feature type="compositionally biased region" description="Basic residues" evidence="5">
    <location>
        <begin position="885"/>
        <end position="894"/>
    </location>
</feature>
<feature type="compositionally biased region" description="Basic and acidic residues" evidence="5">
    <location>
        <begin position="1125"/>
        <end position="1201"/>
    </location>
</feature>
<dbReference type="InterPro" id="IPR003591">
    <property type="entry name" value="Leu-rich_rpt_typical-subtyp"/>
</dbReference>
<protein>
    <recommendedName>
        <fullName evidence="8">X-ray radiation resistance associated 1</fullName>
    </recommendedName>
</protein>
<feature type="compositionally biased region" description="Pro residues" evidence="5">
    <location>
        <begin position="336"/>
        <end position="348"/>
    </location>
</feature>
<dbReference type="eggNOG" id="KOG0619">
    <property type="taxonomic scope" value="Eukaryota"/>
</dbReference>
<dbReference type="GO" id="GO:0005737">
    <property type="term" value="C:cytoplasm"/>
    <property type="evidence" value="ECO:0007669"/>
    <property type="project" value="UniProtKB-SubCell"/>
</dbReference>
<dbReference type="HOGENOM" id="CLU_015169_0_0_1"/>
<reference evidence="6" key="1">
    <citation type="submission" date="2009-12" db="EMBL/GenBank/DDBJ databases">
        <title>The Genome Sequence of Anolis carolinensis (Green Anole Lizard).</title>
        <authorList>
            <consortium name="The Genome Sequencing Platform"/>
            <person name="Di Palma F."/>
            <person name="Alfoldi J."/>
            <person name="Heiman D."/>
            <person name="Young S."/>
            <person name="Grabherr M."/>
            <person name="Johnson J."/>
            <person name="Lander E.S."/>
            <person name="Lindblad-Toh K."/>
        </authorList>
    </citation>
    <scope>NUCLEOTIDE SEQUENCE [LARGE SCALE GENOMIC DNA]</scope>
    <source>
        <strain evidence="6">JBL SC #1</strain>
    </source>
</reference>
<feature type="compositionally biased region" description="Low complexity" evidence="5">
    <location>
        <begin position="815"/>
        <end position="824"/>
    </location>
</feature>
<evidence type="ECO:0000256" key="1">
    <source>
        <dbReference type="ARBA" id="ARBA00004496"/>
    </source>
</evidence>
<dbReference type="OrthoDB" id="1687175at2759"/>
<feature type="compositionally biased region" description="Low complexity" evidence="5">
    <location>
        <begin position="326"/>
        <end position="335"/>
    </location>
</feature>
<dbReference type="InterPro" id="IPR001611">
    <property type="entry name" value="Leu-rich_rpt"/>
</dbReference>
<dbReference type="PRINTS" id="PR01217">
    <property type="entry name" value="PRICHEXTENSN"/>
</dbReference>
<dbReference type="Ensembl" id="ENSACAT00000028590.2">
    <property type="protein sequence ID" value="ENSACAP00000021472.2"/>
    <property type="gene ID" value="ENSACAG00000027725.3"/>
</dbReference>